<reference evidence="4 5" key="1">
    <citation type="submission" date="2018-08" db="EMBL/GenBank/DDBJ databases">
        <title>Mucilaginibacter sp. MYSH2.</title>
        <authorList>
            <person name="Seo T."/>
        </authorList>
    </citation>
    <scope>NUCLEOTIDE SEQUENCE [LARGE SCALE GENOMIC DNA]</scope>
    <source>
        <strain evidence="4 5">MYSH2</strain>
    </source>
</reference>
<evidence type="ECO:0000259" key="3">
    <source>
        <dbReference type="PROSITE" id="PS50977"/>
    </source>
</evidence>
<keyword evidence="1 2" id="KW-0238">DNA-binding</keyword>
<dbReference type="EMBL" id="QWDC01000004">
    <property type="protein sequence ID" value="RFZ90245.1"/>
    <property type="molecule type" value="Genomic_DNA"/>
</dbReference>
<proteinExistence type="predicted"/>
<feature type="domain" description="HTH tetR-type" evidence="3">
    <location>
        <begin position="6"/>
        <end position="66"/>
    </location>
</feature>
<evidence type="ECO:0000256" key="2">
    <source>
        <dbReference type="PROSITE-ProRule" id="PRU00335"/>
    </source>
</evidence>
<dbReference type="SUPFAM" id="SSF46689">
    <property type="entry name" value="Homeodomain-like"/>
    <property type="match status" value="1"/>
</dbReference>
<dbReference type="InterPro" id="IPR009057">
    <property type="entry name" value="Homeodomain-like_sf"/>
</dbReference>
<organism evidence="4 5">
    <name type="scientific">Mucilaginibacter conchicola</name>
    <dbReference type="NCBI Taxonomy" id="2303333"/>
    <lineage>
        <taxon>Bacteria</taxon>
        <taxon>Pseudomonadati</taxon>
        <taxon>Bacteroidota</taxon>
        <taxon>Sphingobacteriia</taxon>
        <taxon>Sphingobacteriales</taxon>
        <taxon>Sphingobacteriaceae</taxon>
        <taxon>Mucilaginibacter</taxon>
    </lineage>
</organism>
<dbReference type="AlphaFoldDB" id="A0A372NPF0"/>
<dbReference type="OrthoDB" id="9789566at2"/>
<dbReference type="GO" id="GO:0003677">
    <property type="term" value="F:DNA binding"/>
    <property type="evidence" value="ECO:0007669"/>
    <property type="project" value="UniProtKB-UniRule"/>
</dbReference>
<evidence type="ECO:0000313" key="4">
    <source>
        <dbReference type="EMBL" id="RFZ90245.1"/>
    </source>
</evidence>
<accession>A0A372NPF0</accession>
<name>A0A372NPF0_9SPHI</name>
<dbReference type="PROSITE" id="PS50977">
    <property type="entry name" value="HTH_TETR_2"/>
    <property type="match status" value="1"/>
</dbReference>
<evidence type="ECO:0000313" key="5">
    <source>
        <dbReference type="Proteomes" id="UP000264217"/>
    </source>
</evidence>
<evidence type="ECO:0000256" key="1">
    <source>
        <dbReference type="ARBA" id="ARBA00023125"/>
    </source>
</evidence>
<dbReference type="Proteomes" id="UP000264217">
    <property type="component" value="Unassembled WGS sequence"/>
</dbReference>
<protein>
    <submittedName>
        <fullName evidence="4">TetR/AcrR family transcriptional regulator</fullName>
    </submittedName>
</protein>
<sequence length="197" mass="22684">MPLKDTGTEQLIKDTTKRMLFGEGKLFATTQEIADAAGINRSAVHYYYRTRDQLIMQVFQESMIALSNRLDDAMGSSASFEEKVTEIIDIYLKEMMSFPYEETFMVTELNKAGQQLVAEIKAGPVQIFLEEVEAEISAGRIEKMSPVNFLMNLFALLSYPIMMAPLYRQFFQIAKEDFDQIIQERKELVLRLVLKRP</sequence>
<feature type="DNA-binding region" description="H-T-H motif" evidence="2">
    <location>
        <begin position="29"/>
        <end position="48"/>
    </location>
</feature>
<keyword evidence="5" id="KW-1185">Reference proteome</keyword>
<dbReference type="InterPro" id="IPR036271">
    <property type="entry name" value="Tet_transcr_reg_TetR-rel_C_sf"/>
</dbReference>
<dbReference type="InterPro" id="IPR001647">
    <property type="entry name" value="HTH_TetR"/>
</dbReference>
<dbReference type="Pfam" id="PF00440">
    <property type="entry name" value="TetR_N"/>
    <property type="match status" value="1"/>
</dbReference>
<comment type="caution">
    <text evidence="4">The sequence shown here is derived from an EMBL/GenBank/DDBJ whole genome shotgun (WGS) entry which is preliminary data.</text>
</comment>
<dbReference type="Gene3D" id="1.10.357.10">
    <property type="entry name" value="Tetracycline Repressor, domain 2"/>
    <property type="match status" value="1"/>
</dbReference>
<dbReference type="SUPFAM" id="SSF48498">
    <property type="entry name" value="Tetracyclin repressor-like, C-terminal domain"/>
    <property type="match status" value="1"/>
</dbReference>
<dbReference type="RefSeq" id="WP_117393659.1">
    <property type="nucleotide sequence ID" value="NZ_QWDC01000004.1"/>
</dbReference>
<gene>
    <name evidence="4" type="ORF">D0C36_20830</name>
</gene>